<accession>A0A5N5I840</accession>
<name>A0A5N5I840_9ROSA</name>
<dbReference type="OrthoDB" id="1194658at2759"/>
<protein>
    <submittedName>
        <fullName evidence="2">Uncharacterized protein</fullName>
    </submittedName>
</protein>
<feature type="region of interest" description="Disordered" evidence="1">
    <location>
        <begin position="242"/>
        <end position="298"/>
    </location>
</feature>
<proteinExistence type="predicted"/>
<dbReference type="Proteomes" id="UP000327157">
    <property type="component" value="Chromosome 5"/>
</dbReference>
<dbReference type="AlphaFoldDB" id="A0A5N5I840"/>
<evidence type="ECO:0000313" key="3">
    <source>
        <dbReference type="Proteomes" id="UP000327157"/>
    </source>
</evidence>
<dbReference type="EMBL" id="SMOL01000004">
    <property type="protein sequence ID" value="KAB2635968.1"/>
    <property type="molecule type" value="Genomic_DNA"/>
</dbReference>
<feature type="compositionally biased region" description="Basic and acidic residues" evidence="1">
    <location>
        <begin position="267"/>
        <end position="298"/>
    </location>
</feature>
<evidence type="ECO:0000256" key="1">
    <source>
        <dbReference type="SAM" id="MobiDB-lite"/>
    </source>
</evidence>
<reference evidence="2 3" key="3">
    <citation type="submission" date="2019-11" db="EMBL/GenBank/DDBJ databases">
        <title>A de novo genome assembly of a pear dwarfing rootstock.</title>
        <authorList>
            <person name="Wang F."/>
            <person name="Wang J."/>
            <person name="Li S."/>
            <person name="Zhang Y."/>
            <person name="Fang M."/>
            <person name="Ma L."/>
            <person name="Zhao Y."/>
            <person name="Jiang S."/>
        </authorList>
    </citation>
    <scope>NUCLEOTIDE SEQUENCE [LARGE SCALE GENOMIC DNA]</scope>
    <source>
        <strain evidence="2">S2</strain>
        <tissue evidence="2">Leaf</tissue>
    </source>
</reference>
<sequence length="330" mass="37252">MLSLEDVANIMHFLTAGNVDPFCYIIPSADTNIFYVWKKDASTSLSKAFCFNERIKHFWQNKQESNCRFKVMLCLWLGRFIFCDSKDTFNHQVTGSALLKSFVCVSFFQIFLWEHIKSLKITPCPSGSAKSHYVINSTFYLPEKLQLACRWFGKIPCFTCCASDDAVKHFRPRMVKDNPPSCKPDDSITPKKLKSESSLGKPKLVVLVGLARRAWSARAFAFSGTPKSHKFLDITEASEEKLSVGETEGDEVAKKGLAAEESSNRSTEYDLRSGEHPHASLRNDEKNGRPSSKDGSKVVKDVDLNEVDEFLNDDILVEVENIKVCLPILR</sequence>
<keyword evidence="3" id="KW-1185">Reference proteome</keyword>
<gene>
    <name evidence="2" type="ORF">D8674_026502</name>
</gene>
<evidence type="ECO:0000313" key="2">
    <source>
        <dbReference type="EMBL" id="KAB2635968.1"/>
    </source>
</evidence>
<comment type="caution">
    <text evidence="2">The sequence shown here is derived from an EMBL/GenBank/DDBJ whole genome shotgun (WGS) entry which is preliminary data.</text>
</comment>
<reference evidence="3" key="2">
    <citation type="submission" date="2019-10" db="EMBL/GenBank/DDBJ databases">
        <title>A de novo genome assembly of a pear dwarfing rootstock.</title>
        <authorList>
            <person name="Wang F."/>
            <person name="Wang J."/>
            <person name="Li S."/>
            <person name="Zhang Y."/>
            <person name="Fang M."/>
            <person name="Ma L."/>
            <person name="Zhao Y."/>
            <person name="Jiang S."/>
        </authorList>
    </citation>
    <scope>NUCLEOTIDE SEQUENCE [LARGE SCALE GENOMIC DNA]</scope>
</reference>
<reference evidence="2 3" key="1">
    <citation type="submission" date="2019-09" db="EMBL/GenBank/DDBJ databases">
        <authorList>
            <person name="Ou C."/>
        </authorList>
    </citation>
    <scope>NUCLEOTIDE SEQUENCE [LARGE SCALE GENOMIC DNA]</scope>
    <source>
        <strain evidence="2">S2</strain>
        <tissue evidence="2">Leaf</tissue>
    </source>
</reference>
<organism evidence="2 3">
    <name type="scientific">Pyrus ussuriensis x Pyrus communis</name>
    <dbReference type="NCBI Taxonomy" id="2448454"/>
    <lineage>
        <taxon>Eukaryota</taxon>
        <taxon>Viridiplantae</taxon>
        <taxon>Streptophyta</taxon>
        <taxon>Embryophyta</taxon>
        <taxon>Tracheophyta</taxon>
        <taxon>Spermatophyta</taxon>
        <taxon>Magnoliopsida</taxon>
        <taxon>eudicotyledons</taxon>
        <taxon>Gunneridae</taxon>
        <taxon>Pentapetalae</taxon>
        <taxon>rosids</taxon>
        <taxon>fabids</taxon>
        <taxon>Rosales</taxon>
        <taxon>Rosaceae</taxon>
        <taxon>Amygdaloideae</taxon>
        <taxon>Maleae</taxon>
        <taxon>Pyrus</taxon>
    </lineage>
</organism>